<dbReference type="GeneID" id="136087755"/>
<organism evidence="1 2">
    <name type="scientific">Hydra vulgaris</name>
    <name type="common">Hydra</name>
    <name type="synonym">Hydra attenuata</name>
    <dbReference type="NCBI Taxonomy" id="6087"/>
    <lineage>
        <taxon>Eukaryota</taxon>
        <taxon>Metazoa</taxon>
        <taxon>Cnidaria</taxon>
        <taxon>Hydrozoa</taxon>
        <taxon>Hydroidolina</taxon>
        <taxon>Anthoathecata</taxon>
        <taxon>Aplanulata</taxon>
        <taxon>Hydridae</taxon>
        <taxon>Hydra</taxon>
    </lineage>
</organism>
<protein>
    <submittedName>
        <fullName evidence="2 3">Uncharacterized protein LOC136087755</fullName>
    </submittedName>
</protein>
<evidence type="ECO:0000313" key="2">
    <source>
        <dbReference type="RefSeq" id="XP_065667265.1"/>
    </source>
</evidence>
<evidence type="ECO:0000313" key="3">
    <source>
        <dbReference type="RefSeq" id="XP_065667266.1"/>
    </source>
</evidence>
<accession>A0ABM4CZ62</accession>
<dbReference type="Proteomes" id="UP001652625">
    <property type="component" value="Chromosome 12"/>
</dbReference>
<gene>
    <name evidence="2 3" type="primary">LOC136087755</name>
</gene>
<dbReference type="RefSeq" id="XP_065667266.1">
    <property type="nucleotide sequence ID" value="XM_065811194.1"/>
</dbReference>
<sequence length="128" mass="14251">MTPLKKHCIQQVNPFQDSTDKVVSASKTVLHHKSNTFFENALAPILNSCTGEMIVLNASNLTFALRSKLAGIVVNHNIHRKGLQYRPTNADVCESANAIIAHFPSEKIVNTFQSYQKHGILLLQIKKL</sequence>
<keyword evidence="1" id="KW-1185">Reference proteome</keyword>
<evidence type="ECO:0000313" key="1">
    <source>
        <dbReference type="Proteomes" id="UP001652625"/>
    </source>
</evidence>
<dbReference type="RefSeq" id="XP_065667265.1">
    <property type="nucleotide sequence ID" value="XM_065811193.1"/>
</dbReference>
<reference evidence="2 3" key="1">
    <citation type="submission" date="2025-05" db="UniProtKB">
        <authorList>
            <consortium name="RefSeq"/>
        </authorList>
    </citation>
    <scope>IDENTIFICATION</scope>
</reference>
<proteinExistence type="predicted"/>
<name>A0ABM4CZ62_HYDVU</name>